<dbReference type="Pfam" id="PF00530">
    <property type="entry name" value="SRCR"/>
    <property type="match status" value="1"/>
</dbReference>
<gene>
    <name evidence="15" type="ORF">TRIADDRAFT_52060</name>
</gene>
<sequence>MNNKFRYLIFLIIVLYGNNIRVFSGNVPGIAVSPIRIVDGFTQYSGRIEIYHANKWGSICSNGWGIKEANVACRQLNYAKAMSAKASLRQESLSKQSWTGFIACQGNEIALSQCEQSQWIISAECTSQSNARISCEATADNPLNCIFEHGFCSWKQPKRNYKMDWLWTDSNHTPLNKKFSGPHIFLNTLYGNDEEEATLRSPLLMTPYQRNITVTFNYHQSKIISGAFTVEVFTKVSQKIWQADKASPPDDIQQRKVVFQAPAKHFNVQFKFVKGRKSTGVISMNAIKIQGCREASKAIYDEDDDSMAMGFGLAALVFGPVVIFFCWRYHTKKQDEIAEANTLAKQVRTHQNQTSQPRIRNSSGGNPTESLQPLLKENATDDRQDYSTSQKLHDSESQDEADEAASWLE</sequence>
<evidence type="ECO:0000313" key="16">
    <source>
        <dbReference type="Proteomes" id="UP000009022"/>
    </source>
</evidence>
<dbReference type="EMBL" id="DS985241">
    <property type="protein sequence ID" value="EDV28811.1"/>
    <property type="molecule type" value="Genomic_DNA"/>
</dbReference>
<dbReference type="InterPro" id="IPR000998">
    <property type="entry name" value="MAM_dom"/>
</dbReference>
<comment type="caution">
    <text evidence="9">Lacks conserved residue(s) required for the propagation of feature annotation.</text>
</comment>
<dbReference type="AlphaFoldDB" id="B3RLN0"/>
<keyword evidence="8" id="KW-0325">Glycoprotein</keyword>
<keyword evidence="7 9" id="KW-1015">Disulfide bond</keyword>
<dbReference type="HOGENOM" id="CLU_673255_0_0_1"/>
<dbReference type="InterPro" id="IPR013320">
    <property type="entry name" value="ConA-like_dom_sf"/>
</dbReference>
<dbReference type="PANTHER" id="PTHR48071">
    <property type="entry name" value="SRCR DOMAIN-CONTAINING PROTEIN"/>
    <property type="match status" value="1"/>
</dbReference>
<dbReference type="GeneID" id="6749973"/>
<evidence type="ECO:0000256" key="11">
    <source>
        <dbReference type="SAM" id="Phobius"/>
    </source>
</evidence>
<evidence type="ECO:0000256" key="5">
    <source>
        <dbReference type="ARBA" id="ARBA00022989"/>
    </source>
</evidence>
<organism evidence="15 16">
    <name type="scientific">Trichoplax adhaerens</name>
    <name type="common">Trichoplax reptans</name>
    <dbReference type="NCBI Taxonomy" id="10228"/>
    <lineage>
        <taxon>Eukaryota</taxon>
        <taxon>Metazoa</taxon>
        <taxon>Placozoa</taxon>
        <taxon>Uniplacotomia</taxon>
        <taxon>Trichoplacea</taxon>
        <taxon>Trichoplacidae</taxon>
        <taxon>Trichoplax</taxon>
    </lineage>
</organism>
<evidence type="ECO:0000256" key="3">
    <source>
        <dbReference type="ARBA" id="ARBA00022729"/>
    </source>
</evidence>
<dbReference type="SUPFAM" id="SSF56487">
    <property type="entry name" value="SRCR-like"/>
    <property type="match status" value="1"/>
</dbReference>
<dbReference type="SUPFAM" id="SSF49899">
    <property type="entry name" value="Concanavalin A-like lectins/glucanases"/>
    <property type="match status" value="1"/>
</dbReference>
<feature type="domain" description="MAM" evidence="13">
    <location>
        <begin position="143"/>
        <end position="294"/>
    </location>
</feature>
<dbReference type="InterPro" id="IPR036772">
    <property type="entry name" value="SRCR-like_dom_sf"/>
</dbReference>
<feature type="transmembrane region" description="Helical" evidence="11">
    <location>
        <begin position="307"/>
        <end position="327"/>
    </location>
</feature>
<dbReference type="CTD" id="6749973"/>
<feature type="domain" description="SRCR" evidence="14">
    <location>
        <begin position="35"/>
        <end position="136"/>
    </location>
</feature>
<reference evidence="15 16" key="1">
    <citation type="journal article" date="2008" name="Nature">
        <title>The Trichoplax genome and the nature of placozoans.</title>
        <authorList>
            <person name="Srivastava M."/>
            <person name="Begovic E."/>
            <person name="Chapman J."/>
            <person name="Putnam N.H."/>
            <person name="Hellsten U."/>
            <person name="Kawashima T."/>
            <person name="Kuo A."/>
            <person name="Mitros T."/>
            <person name="Salamov A."/>
            <person name="Carpenter M.L."/>
            <person name="Signorovitch A.Y."/>
            <person name="Moreno M.A."/>
            <person name="Kamm K."/>
            <person name="Grimwood J."/>
            <person name="Schmutz J."/>
            <person name="Shapiro H."/>
            <person name="Grigoriev I.V."/>
            <person name="Buss L.W."/>
            <person name="Schierwater B."/>
            <person name="Dellaporta S.L."/>
            <person name="Rokhsar D.S."/>
        </authorList>
    </citation>
    <scope>NUCLEOTIDE SEQUENCE [LARGE SCALE GENOMIC DNA]</scope>
    <source>
        <strain evidence="15 16">Grell-BS-1999</strain>
    </source>
</reference>
<dbReference type="OrthoDB" id="536948at2759"/>
<name>B3RLN0_TRIAD</name>
<keyword evidence="6 11" id="KW-0472">Membrane</keyword>
<dbReference type="PRINTS" id="PR00258">
    <property type="entry name" value="SPERACTRCPTR"/>
</dbReference>
<evidence type="ECO:0000259" key="14">
    <source>
        <dbReference type="PROSITE" id="PS50287"/>
    </source>
</evidence>
<dbReference type="RefSeq" id="XP_002108013.1">
    <property type="nucleotide sequence ID" value="XM_002107977.1"/>
</dbReference>
<keyword evidence="3 12" id="KW-0732">Signal</keyword>
<evidence type="ECO:0000256" key="12">
    <source>
        <dbReference type="SAM" id="SignalP"/>
    </source>
</evidence>
<evidence type="ECO:0000256" key="1">
    <source>
        <dbReference type="ARBA" id="ARBA00004167"/>
    </source>
</evidence>
<dbReference type="Pfam" id="PF00629">
    <property type="entry name" value="MAM"/>
    <property type="match status" value="1"/>
</dbReference>
<dbReference type="InterPro" id="IPR001190">
    <property type="entry name" value="SRCR"/>
</dbReference>
<protein>
    <recommendedName>
        <fullName evidence="17">SRCR domain-containing protein</fullName>
    </recommendedName>
</protein>
<dbReference type="GO" id="GO:0016020">
    <property type="term" value="C:membrane"/>
    <property type="evidence" value="ECO:0007669"/>
    <property type="project" value="UniProtKB-SubCell"/>
</dbReference>
<dbReference type="PROSITE" id="PS50060">
    <property type="entry name" value="MAM_2"/>
    <property type="match status" value="1"/>
</dbReference>
<comment type="subcellular location">
    <subcellularLocation>
        <location evidence="1">Membrane</location>
        <topology evidence="1">Single-pass membrane protein</topology>
    </subcellularLocation>
</comment>
<evidence type="ECO:0000256" key="6">
    <source>
        <dbReference type="ARBA" id="ARBA00023136"/>
    </source>
</evidence>
<feature type="compositionally biased region" description="Polar residues" evidence="10">
    <location>
        <begin position="349"/>
        <end position="371"/>
    </location>
</feature>
<dbReference type="STRING" id="10228.B3RLN0"/>
<evidence type="ECO:0000256" key="10">
    <source>
        <dbReference type="SAM" id="MobiDB-lite"/>
    </source>
</evidence>
<dbReference type="PANTHER" id="PTHR48071:SF18">
    <property type="entry name" value="DELETED IN MALIGNANT BRAIN TUMORS 1 PROTEIN-RELATED"/>
    <property type="match status" value="1"/>
</dbReference>
<feature type="chain" id="PRO_5002798160" description="SRCR domain-containing protein" evidence="12">
    <location>
        <begin position="25"/>
        <end position="409"/>
    </location>
</feature>
<evidence type="ECO:0000256" key="9">
    <source>
        <dbReference type="PROSITE-ProRule" id="PRU00196"/>
    </source>
</evidence>
<keyword evidence="4" id="KW-0677">Repeat</keyword>
<feature type="region of interest" description="Disordered" evidence="10">
    <location>
        <begin position="348"/>
        <end position="409"/>
    </location>
</feature>
<feature type="compositionally biased region" description="Basic and acidic residues" evidence="10">
    <location>
        <begin position="378"/>
        <end position="396"/>
    </location>
</feature>
<accession>B3RLN0</accession>
<keyword evidence="16" id="KW-1185">Reference proteome</keyword>
<keyword evidence="2 11" id="KW-0812">Transmembrane</keyword>
<dbReference type="PROSITE" id="PS50287">
    <property type="entry name" value="SRCR_2"/>
    <property type="match status" value="1"/>
</dbReference>
<feature type="signal peptide" evidence="12">
    <location>
        <begin position="1"/>
        <end position="24"/>
    </location>
</feature>
<proteinExistence type="predicted"/>
<evidence type="ECO:0000256" key="7">
    <source>
        <dbReference type="ARBA" id="ARBA00023157"/>
    </source>
</evidence>
<feature type="disulfide bond" evidence="9">
    <location>
        <begin position="104"/>
        <end position="114"/>
    </location>
</feature>
<evidence type="ECO:0000259" key="13">
    <source>
        <dbReference type="PROSITE" id="PS50060"/>
    </source>
</evidence>
<keyword evidence="5 11" id="KW-1133">Transmembrane helix</keyword>
<dbReference type="PhylomeDB" id="B3RLN0"/>
<dbReference type="SMART" id="SM00202">
    <property type="entry name" value="SR"/>
    <property type="match status" value="1"/>
</dbReference>
<dbReference type="SMART" id="SM00137">
    <property type="entry name" value="MAM"/>
    <property type="match status" value="1"/>
</dbReference>
<dbReference type="FunFam" id="3.10.250.10:FF:000016">
    <property type="entry name" value="Scavenger receptor cysteine-rich protein type 12"/>
    <property type="match status" value="1"/>
</dbReference>
<evidence type="ECO:0000313" key="15">
    <source>
        <dbReference type="EMBL" id="EDV28811.1"/>
    </source>
</evidence>
<evidence type="ECO:0000256" key="4">
    <source>
        <dbReference type="ARBA" id="ARBA00022737"/>
    </source>
</evidence>
<dbReference type="KEGG" id="tad:TRIADDRAFT_52060"/>
<evidence type="ECO:0008006" key="17">
    <source>
        <dbReference type="Google" id="ProtNLM"/>
    </source>
</evidence>
<evidence type="ECO:0000256" key="2">
    <source>
        <dbReference type="ARBA" id="ARBA00022692"/>
    </source>
</evidence>
<dbReference type="Proteomes" id="UP000009022">
    <property type="component" value="Unassembled WGS sequence"/>
</dbReference>
<dbReference type="InParanoid" id="B3RLN0"/>
<dbReference type="Gene3D" id="3.10.250.10">
    <property type="entry name" value="SRCR-like domain"/>
    <property type="match status" value="1"/>
</dbReference>
<evidence type="ECO:0000256" key="8">
    <source>
        <dbReference type="ARBA" id="ARBA00023180"/>
    </source>
</evidence>